<evidence type="ECO:0000256" key="25">
    <source>
        <dbReference type="ARBA" id="ARBA00047297"/>
    </source>
</evidence>
<accession>A0A6P8RCK7</accession>
<organism evidence="46 47">
    <name type="scientific">Geotrypetes seraphini</name>
    <name type="common">Gaboon caecilian</name>
    <name type="synonym">Caecilia seraphini</name>
    <dbReference type="NCBI Taxonomy" id="260995"/>
    <lineage>
        <taxon>Eukaryota</taxon>
        <taxon>Metazoa</taxon>
        <taxon>Chordata</taxon>
        <taxon>Craniata</taxon>
        <taxon>Vertebrata</taxon>
        <taxon>Euteleostomi</taxon>
        <taxon>Amphibia</taxon>
        <taxon>Gymnophiona</taxon>
        <taxon>Geotrypetes</taxon>
    </lineage>
</organism>
<comment type="function">
    <text evidence="24">Catalyzes the hydrolysis of both di- and triphosphate nucleotides (NDPs and NTPs) and hydrolyze NTPs to nucleotide monophosphates (NMPs) in two distinct successive phosphate-releasing steps, with NDPs as intermediates and participates in the regulation of extracellular levels of nucleotides. By hydrolyzing proinflammatory ATP and platelet-activating ADP to AMP, it blocks platelet aggregation and supports blood flow.</text>
</comment>
<keyword evidence="12 44" id="KW-0067">ATP-binding</keyword>
<evidence type="ECO:0000256" key="20">
    <source>
        <dbReference type="ARBA" id="ARBA00042147"/>
    </source>
</evidence>
<evidence type="ECO:0000256" key="21">
    <source>
        <dbReference type="ARBA" id="ARBA00042196"/>
    </source>
</evidence>
<dbReference type="EC" id="3.6.1.5" evidence="7"/>
<dbReference type="Gene3D" id="3.30.420.40">
    <property type="match status" value="1"/>
</dbReference>
<dbReference type="InterPro" id="IPR000407">
    <property type="entry name" value="GDA1_CD39_NTPase"/>
</dbReference>
<comment type="catalytic activity">
    <reaction evidence="32">
        <text>ATP + 2 H2O = AMP + 2 phosphate + 2 H(+)</text>
        <dbReference type="Rhea" id="RHEA:20988"/>
        <dbReference type="ChEBI" id="CHEBI:15377"/>
        <dbReference type="ChEBI" id="CHEBI:15378"/>
        <dbReference type="ChEBI" id="CHEBI:30616"/>
        <dbReference type="ChEBI" id="CHEBI:43474"/>
        <dbReference type="ChEBI" id="CHEBI:456215"/>
    </reaction>
    <physiologicalReaction direction="left-to-right" evidence="32">
        <dbReference type="Rhea" id="RHEA:20989"/>
    </physiologicalReaction>
</comment>
<sequence>MHNKGLGITVLQEFKWTKKMPLDTSLGKGSKQKISWSKKVLIILGFLFVLGAVALITVAVVQNKPLPKNMKYGIVLDAGSSHTSVYVYNWPAEKENDTGVVQQVEVCKVDGPGISSYSKDVEKAGLSLQDCMNTAKQVIPKKEHRDTPVYLGATAGMRLLSLDNNKIADKVLLSVEKSLRLYPFDFQGCRIITGQEEGAYGWISINYMLGNFKQSSSWMPFQQTSTETSGALDLGGASTQITFEPTDSINESPENFMLFRLYGKTYNVYTHSFLCYGKDQALRLRLANDVKNAGSTNLQNPCFNPGYVKNMSAVDLYGSPCTAKYKLFSSSFILITGTGDYHQCQQNLQDMFNKTECPYSRCSFNRIFQPELSGNFGAFSAFYFVMNFLNLTSEKDLSKVKETLKEFCSESWQQVKEKFPDIKEKYLSEYCFSGTYILTLLEMGYGFTSENWGNINFLRKIKGSDAAWTLGYMLNLTNMIPAELPSSPPLSHASYVGLMVLFSFLLASVVFIGWLYFWKPRCLQKGII</sequence>
<comment type="cofactor">
    <cofactor evidence="1">
        <name>Ca(2+)</name>
        <dbReference type="ChEBI" id="CHEBI:29108"/>
    </cofactor>
</comment>
<evidence type="ECO:0000256" key="42">
    <source>
        <dbReference type="ARBA" id="ARBA00049526"/>
    </source>
</evidence>
<evidence type="ECO:0000256" key="33">
    <source>
        <dbReference type="ARBA" id="ARBA00048778"/>
    </source>
</evidence>
<dbReference type="Gene3D" id="3.30.420.150">
    <property type="entry name" value="Exopolyphosphatase. Domain 2"/>
    <property type="match status" value="1"/>
</dbReference>
<evidence type="ECO:0000256" key="7">
    <source>
        <dbReference type="ARBA" id="ARBA00012148"/>
    </source>
</evidence>
<comment type="similarity">
    <text evidence="5">Belongs to the GDA1/CD39 NTPase family.</text>
</comment>
<evidence type="ECO:0000256" key="45">
    <source>
        <dbReference type="SAM" id="Phobius"/>
    </source>
</evidence>
<dbReference type="GO" id="GO:0005901">
    <property type="term" value="C:caveola"/>
    <property type="evidence" value="ECO:0007669"/>
    <property type="project" value="UniProtKB-SubCell"/>
</dbReference>
<evidence type="ECO:0000256" key="23">
    <source>
        <dbReference type="ARBA" id="ARBA00044314"/>
    </source>
</evidence>
<comment type="catalytic activity">
    <reaction evidence="29">
        <text>CDP + H2O = CMP + phosphate + H(+)</text>
        <dbReference type="Rhea" id="RHEA:64880"/>
        <dbReference type="ChEBI" id="CHEBI:15377"/>
        <dbReference type="ChEBI" id="CHEBI:15378"/>
        <dbReference type="ChEBI" id="CHEBI:43474"/>
        <dbReference type="ChEBI" id="CHEBI:58069"/>
        <dbReference type="ChEBI" id="CHEBI:60377"/>
    </reaction>
    <physiologicalReaction direction="left-to-right" evidence="29">
        <dbReference type="Rhea" id="RHEA:64881"/>
    </physiologicalReaction>
</comment>
<comment type="catalytic activity">
    <reaction evidence="40">
        <text>CTP + 2 H2O = CMP + 2 phosphate + 2 H(+)</text>
        <dbReference type="Rhea" id="RHEA:64908"/>
        <dbReference type="ChEBI" id="CHEBI:15377"/>
        <dbReference type="ChEBI" id="CHEBI:15378"/>
        <dbReference type="ChEBI" id="CHEBI:37563"/>
        <dbReference type="ChEBI" id="CHEBI:43474"/>
        <dbReference type="ChEBI" id="CHEBI:60377"/>
    </reaction>
    <physiologicalReaction direction="left-to-right" evidence="40">
        <dbReference type="Rhea" id="RHEA:64909"/>
    </physiologicalReaction>
</comment>
<evidence type="ECO:0000256" key="44">
    <source>
        <dbReference type="PIRSR" id="PIRSR600407-2"/>
    </source>
</evidence>
<dbReference type="Pfam" id="PF01150">
    <property type="entry name" value="GDA1_CD39"/>
    <property type="match status" value="1"/>
</dbReference>
<evidence type="ECO:0000256" key="29">
    <source>
        <dbReference type="ARBA" id="ARBA00048136"/>
    </source>
</evidence>
<keyword evidence="13" id="KW-0460">Magnesium</keyword>
<evidence type="ECO:0000256" key="31">
    <source>
        <dbReference type="ARBA" id="ARBA00048279"/>
    </source>
</evidence>
<evidence type="ECO:0000256" key="17">
    <source>
        <dbReference type="ARBA" id="ARBA00023180"/>
    </source>
</evidence>
<dbReference type="RefSeq" id="XP_033797781.1">
    <property type="nucleotide sequence ID" value="XM_033941890.1"/>
</dbReference>
<feature type="transmembrane region" description="Helical" evidence="45">
    <location>
        <begin position="40"/>
        <end position="61"/>
    </location>
</feature>
<dbReference type="GO" id="GO:0017111">
    <property type="term" value="F:ribonucleoside triphosphate phosphatase activity"/>
    <property type="evidence" value="ECO:0007669"/>
    <property type="project" value="TreeGrafter"/>
</dbReference>
<evidence type="ECO:0000313" key="47">
    <source>
        <dbReference type="RefSeq" id="XP_033797781.1"/>
    </source>
</evidence>
<comment type="subunit">
    <text evidence="6">Homodimer; disulfide-linked.</text>
</comment>
<comment type="catalytic activity">
    <reaction evidence="36">
        <text>GTP + H2O = GDP + phosphate + H(+)</text>
        <dbReference type="Rhea" id="RHEA:19669"/>
        <dbReference type="ChEBI" id="CHEBI:15377"/>
        <dbReference type="ChEBI" id="CHEBI:15378"/>
        <dbReference type="ChEBI" id="CHEBI:37565"/>
        <dbReference type="ChEBI" id="CHEBI:43474"/>
        <dbReference type="ChEBI" id="CHEBI:58189"/>
    </reaction>
    <physiologicalReaction direction="left-to-right" evidence="36">
        <dbReference type="Rhea" id="RHEA:19670"/>
    </physiologicalReaction>
</comment>
<keyword evidence="14 45" id="KW-1133">Transmembrane helix</keyword>
<evidence type="ECO:0000256" key="14">
    <source>
        <dbReference type="ARBA" id="ARBA00022989"/>
    </source>
</evidence>
<comment type="cofactor">
    <cofactor evidence="2">
        <name>Mg(2+)</name>
        <dbReference type="ChEBI" id="CHEBI:18420"/>
    </cofactor>
</comment>
<dbReference type="AlphaFoldDB" id="A0A6P8RCK7"/>
<dbReference type="InParanoid" id="A0A6P8RCK7"/>
<evidence type="ECO:0000256" key="8">
    <source>
        <dbReference type="ARBA" id="ARBA00022692"/>
    </source>
</evidence>
<keyword evidence="10" id="KW-0378">Hydrolase</keyword>
<dbReference type="GeneID" id="117359320"/>
<evidence type="ECO:0000256" key="26">
    <source>
        <dbReference type="ARBA" id="ARBA00047358"/>
    </source>
</evidence>
<evidence type="ECO:0000256" key="11">
    <source>
        <dbReference type="ARBA" id="ARBA00022837"/>
    </source>
</evidence>
<evidence type="ECO:0000256" key="5">
    <source>
        <dbReference type="ARBA" id="ARBA00009283"/>
    </source>
</evidence>
<evidence type="ECO:0000256" key="39">
    <source>
        <dbReference type="ARBA" id="ARBA00049333"/>
    </source>
</evidence>
<evidence type="ECO:0000256" key="30">
    <source>
        <dbReference type="ARBA" id="ARBA00048153"/>
    </source>
</evidence>
<keyword evidence="16" id="KW-1015">Disulfide bond</keyword>
<evidence type="ECO:0000256" key="35">
    <source>
        <dbReference type="ARBA" id="ARBA00049104"/>
    </source>
</evidence>
<protein>
    <recommendedName>
        <fullName evidence="18">Ectonucleoside triphosphate diphosphohydrolase 1</fullName>
        <ecNumber evidence="7">3.6.1.5</ecNumber>
    </recommendedName>
    <alternativeName>
        <fullName evidence="23">ATP diphosphohydrolase</fullName>
    </alternativeName>
    <alternativeName>
        <fullName evidence="20">Ecto-ATP diphosphohydrolase 1</fullName>
    </alternativeName>
    <alternativeName>
        <fullName evidence="21">Ecto-apyrase</fullName>
    </alternativeName>
    <alternativeName>
        <fullName evidence="19">Lymphoid cell activation antigen</fullName>
    </alternativeName>
    <alternativeName>
        <fullName evidence="22">Nucleoside triphosphate diphosphohydrolase 1</fullName>
    </alternativeName>
</protein>
<evidence type="ECO:0000256" key="9">
    <source>
        <dbReference type="ARBA" id="ARBA00022741"/>
    </source>
</evidence>
<evidence type="ECO:0000256" key="28">
    <source>
        <dbReference type="ARBA" id="ARBA00047940"/>
    </source>
</evidence>
<evidence type="ECO:0000256" key="13">
    <source>
        <dbReference type="ARBA" id="ARBA00022842"/>
    </source>
</evidence>
<keyword evidence="46" id="KW-1185">Reference proteome</keyword>
<evidence type="ECO:0000256" key="40">
    <source>
        <dbReference type="ARBA" id="ARBA00049373"/>
    </source>
</evidence>
<name>A0A6P8RCK7_GEOSA</name>
<evidence type="ECO:0000256" key="4">
    <source>
        <dbReference type="ARBA" id="ARBA00004345"/>
    </source>
</evidence>
<dbReference type="GO" id="GO:0004382">
    <property type="term" value="F:GDP phosphatase activity"/>
    <property type="evidence" value="ECO:0007669"/>
    <property type="project" value="TreeGrafter"/>
</dbReference>
<evidence type="ECO:0000256" key="6">
    <source>
        <dbReference type="ARBA" id="ARBA00011748"/>
    </source>
</evidence>
<proteinExistence type="inferred from homology"/>
<evidence type="ECO:0000256" key="41">
    <source>
        <dbReference type="ARBA" id="ARBA00049502"/>
    </source>
</evidence>
<keyword evidence="11" id="KW-0106">Calcium</keyword>
<evidence type="ECO:0000256" key="22">
    <source>
        <dbReference type="ARBA" id="ARBA00044280"/>
    </source>
</evidence>
<comment type="subcellular location">
    <subcellularLocation>
        <location evidence="4">Membrane</location>
        <location evidence="4">Caveola</location>
    </subcellularLocation>
    <subcellularLocation>
        <location evidence="3">Membrane</location>
        <topology evidence="3">Multi-pass membrane protein</topology>
    </subcellularLocation>
</comment>
<keyword evidence="17" id="KW-0325">Glycoprotein</keyword>
<comment type="catalytic activity">
    <reaction evidence="39">
        <text>GTP + 2 H2O = GMP + 2 phosphate + 2 H(+)</text>
        <dbReference type="Rhea" id="RHEA:64904"/>
        <dbReference type="ChEBI" id="CHEBI:15377"/>
        <dbReference type="ChEBI" id="CHEBI:15378"/>
        <dbReference type="ChEBI" id="CHEBI:37565"/>
        <dbReference type="ChEBI" id="CHEBI:43474"/>
        <dbReference type="ChEBI" id="CHEBI:58115"/>
    </reaction>
    <physiologicalReaction direction="left-to-right" evidence="39">
        <dbReference type="Rhea" id="RHEA:64905"/>
    </physiologicalReaction>
</comment>
<evidence type="ECO:0000256" key="3">
    <source>
        <dbReference type="ARBA" id="ARBA00004141"/>
    </source>
</evidence>
<keyword evidence="8 45" id="KW-0812">Transmembrane</keyword>
<comment type="catalytic activity">
    <reaction evidence="42">
        <text>ADP + H2O = AMP + phosphate + H(+)</text>
        <dbReference type="Rhea" id="RHEA:61436"/>
        <dbReference type="ChEBI" id="CHEBI:15377"/>
        <dbReference type="ChEBI" id="CHEBI:15378"/>
        <dbReference type="ChEBI" id="CHEBI:43474"/>
        <dbReference type="ChEBI" id="CHEBI:456215"/>
        <dbReference type="ChEBI" id="CHEBI:456216"/>
    </reaction>
    <physiologicalReaction direction="left-to-right" evidence="42">
        <dbReference type="Rhea" id="RHEA:61437"/>
    </physiologicalReaction>
</comment>
<reference evidence="47" key="1">
    <citation type="submission" date="2025-08" db="UniProtKB">
        <authorList>
            <consortium name="RefSeq"/>
        </authorList>
    </citation>
    <scope>IDENTIFICATION</scope>
</reference>
<evidence type="ECO:0000256" key="18">
    <source>
        <dbReference type="ARBA" id="ARBA00039600"/>
    </source>
</evidence>
<evidence type="ECO:0000256" key="1">
    <source>
        <dbReference type="ARBA" id="ARBA00001913"/>
    </source>
</evidence>
<evidence type="ECO:0000256" key="27">
    <source>
        <dbReference type="ARBA" id="ARBA00047627"/>
    </source>
</evidence>
<dbReference type="GO" id="GO:0009134">
    <property type="term" value="P:nucleoside diphosphate catabolic process"/>
    <property type="evidence" value="ECO:0007669"/>
    <property type="project" value="TreeGrafter"/>
</dbReference>
<dbReference type="CTD" id="953"/>
<keyword evidence="9 44" id="KW-0547">Nucleotide-binding</keyword>
<comment type="catalytic activity">
    <reaction evidence="30">
        <text>GDP + H2O = GMP + phosphate + H(+)</text>
        <dbReference type="Rhea" id="RHEA:22156"/>
        <dbReference type="ChEBI" id="CHEBI:15377"/>
        <dbReference type="ChEBI" id="CHEBI:15378"/>
        <dbReference type="ChEBI" id="CHEBI:43474"/>
        <dbReference type="ChEBI" id="CHEBI:58115"/>
        <dbReference type="ChEBI" id="CHEBI:58189"/>
    </reaction>
    <physiologicalReaction direction="left-to-right" evidence="30">
        <dbReference type="Rhea" id="RHEA:22157"/>
    </physiologicalReaction>
</comment>
<dbReference type="FunFam" id="3.30.420.40:FF:000068">
    <property type="entry name" value="Ectonucleoside triphosphate diphosphohydrolase 1"/>
    <property type="match status" value="1"/>
</dbReference>
<comment type="catalytic activity">
    <reaction evidence="35">
        <text>CTP + H2O = CDP + phosphate + H(+)</text>
        <dbReference type="Rhea" id="RHEA:29387"/>
        <dbReference type="ChEBI" id="CHEBI:15377"/>
        <dbReference type="ChEBI" id="CHEBI:15378"/>
        <dbReference type="ChEBI" id="CHEBI:37563"/>
        <dbReference type="ChEBI" id="CHEBI:43474"/>
        <dbReference type="ChEBI" id="CHEBI:58069"/>
    </reaction>
    <physiologicalReaction direction="left-to-right" evidence="35">
        <dbReference type="Rhea" id="RHEA:29388"/>
    </physiologicalReaction>
</comment>
<evidence type="ECO:0000256" key="10">
    <source>
        <dbReference type="ARBA" id="ARBA00022801"/>
    </source>
</evidence>
<feature type="active site" description="Proton acceptor" evidence="43">
    <location>
        <position position="197"/>
    </location>
</feature>
<dbReference type="PANTHER" id="PTHR11782">
    <property type="entry name" value="ADENOSINE/GUANOSINE DIPHOSPHATASE"/>
    <property type="match status" value="1"/>
</dbReference>
<evidence type="ECO:0000256" key="43">
    <source>
        <dbReference type="PIRSR" id="PIRSR600407-1"/>
    </source>
</evidence>
<dbReference type="KEGG" id="gsh:117359320"/>
<evidence type="ECO:0000256" key="24">
    <source>
        <dbReference type="ARBA" id="ARBA00045877"/>
    </source>
</evidence>
<evidence type="ECO:0000256" key="38">
    <source>
        <dbReference type="ARBA" id="ARBA00049315"/>
    </source>
</evidence>
<dbReference type="Proteomes" id="UP000515159">
    <property type="component" value="Chromosome 4"/>
</dbReference>
<comment type="catalytic activity">
    <reaction evidence="31">
        <text>IDP + H2O = IMP + phosphate + H(+)</text>
        <dbReference type="Rhea" id="RHEA:35207"/>
        <dbReference type="ChEBI" id="CHEBI:15377"/>
        <dbReference type="ChEBI" id="CHEBI:15378"/>
        <dbReference type="ChEBI" id="CHEBI:43474"/>
        <dbReference type="ChEBI" id="CHEBI:58053"/>
        <dbReference type="ChEBI" id="CHEBI:58280"/>
    </reaction>
    <physiologicalReaction direction="left-to-right" evidence="31">
        <dbReference type="Rhea" id="RHEA:35208"/>
    </physiologicalReaction>
</comment>
<dbReference type="OrthoDB" id="6372431at2759"/>
<comment type="catalytic activity">
    <reaction evidence="28">
        <text>a ribonucleoside 5'-triphosphate + H2O = a ribonucleoside 5'-diphosphate + phosphate + H(+)</text>
        <dbReference type="Rhea" id="RHEA:23680"/>
        <dbReference type="ChEBI" id="CHEBI:15377"/>
        <dbReference type="ChEBI" id="CHEBI:15378"/>
        <dbReference type="ChEBI" id="CHEBI:43474"/>
        <dbReference type="ChEBI" id="CHEBI:57930"/>
        <dbReference type="ChEBI" id="CHEBI:61557"/>
    </reaction>
    <physiologicalReaction direction="left-to-right" evidence="28">
        <dbReference type="Rhea" id="RHEA:23681"/>
    </physiologicalReaction>
</comment>
<evidence type="ECO:0000256" key="37">
    <source>
        <dbReference type="ARBA" id="ARBA00049189"/>
    </source>
</evidence>
<evidence type="ECO:0000256" key="36">
    <source>
        <dbReference type="ARBA" id="ARBA00049117"/>
    </source>
</evidence>
<evidence type="ECO:0000256" key="16">
    <source>
        <dbReference type="ARBA" id="ARBA00023157"/>
    </source>
</evidence>
<feature type="transmembrane region" description="Helical" evidence="45">
    <location>
        <begin position="495"/>
        <end position="518"/>
    </location>
</feature>
<comment type="catalytic activity">
    <reaction evidence="41">
        <text>UDP + H2O = UMP + phosphate + H(+)</text>
        <dbReference type="Rhea" id="RHEA:64876"/>
        <dbReference type="ChEBI" id="CHEBI:15377"/>
        <dbReference type="ChEBI" id="CHEBI:15378"/>
        <dbReference type="ChEBI" id="CHEBI:43474"/>
        <dbReference type="ChEBI" id="CHEBI:57865"/>
        <dbReference type="ChEBI" id="CHEBI:58223"/>
    </reaction>
    <physiologicalReaction direction="left-to-right" evidence="41">
        <dbReference type="Rhea" id="RHEA:64877"/>
    </physiologicalReaction>
</comment>
<comment type="catalytic activity">
    <reaction evidence="26">
        <text>UTP + H2O = UDP + phosphate + H(+)</text>
        <dbReference type="Rhea" id="RHEA:64900"/>
        <dbReference type="ChEBI" id="CHEBI:15377"/>
        <dbReference type="ChEBI" id="CHEBI:15378"/>
        <dbReference type="ChEBI" id="CHEBI:43474"/>
        <dbReference type="ChEBI" id="CHEBI:46398"/>
        <dbReference type="ChEBI" id="CHEBI:58223"/>
    </reaction>
    <physiologicalReaction direction="left-to-right" evidence="26">
        <dbReference type="Rhea" id="RHEA:64901"/>
    </physiologicalReaction>
</comment>
<evidence type="ECO:0000256" key="15">
    <source>
        <dbReference type="ARBA" id="ARBA00023136"/>
    </source>
</evidence>
<dbReference type="PANTHER" id="PTHR11782:SF32">
    <property type="entry name" value="ECTONUCLEOSIDE TRIPHOSPHATE DIPHOSPHOHYDROLASE 1"/>
    <property type="match status" value="1"/>
</dbReference>
<comment type="catalytic activity">
    <reaction evidence="34">
        <text>a ribonucleoside 5'-diphosphate + H2O = a ribonucleoside 5'-phosphate + phosphate + H(+)</text>
        <dbReference type="Rhea" id="RHEA:36799"/>
        <dbReference type="ChEBI" id="CHEBI:15377"/>
        <dbReference type="ChEBI" id="CHEBI:15378"/>
        <dbReference type="ChEBI" id="CHEBI:43474"/>
        <dbReference type="ChEBI" id="CHEBI:57930"/>
        <dbReference type="ChEBI" id="CHEBI:58043"/>
    </reaction>
    <physiologicalReaction direction="left-to-right" evidence="34">
        <dbReference type="Rhea" id="RHEA:36800"/>
    </physiologicalReaction>
</comment>
<dbReference type="GO" id="GO:0005524">
    <property type="term" value="F:ATP binding"/>
    <property type="evidence" value="ECO:0007669"/>
    <property type="project" value="UniProtKB-KW"/>
</dbReference>
<gene>
    <name evidence="47" type="primary">ENTPD1</name>
</gene>
<comment type="catalytic activity">
    <reaction evidence="37">
        <text>ITP + H2O = IDP + phosphate + H(+)</text>
        <dbReference type="Rhea" id="RHEA:28330"/>
        <dbReference type="ChEBI" id="CHEBI:15377"/>
        <dbReference type="ChEBI" id="CHEBI:15378"/>
        <dbReference type="ChEBI" id="CHEBI:43474"/>
        <dbReference type="ChEBI" id="CHEBI:58280"/>
        <dbReference type="ChEBI" id="CHEBI:61402"/>
    </reaction>
    <physiologicalReaction direction="left-to-right" evidence="37">
        <dbReference type="Rhea" id="RHEA:28331"/>
    </physiologicalReaction>
</comment>
<evidence type="ECO:0000256" key="12">
    <source>
        <dbReference type="ARBA" id="ARBA00022840"/>
    </source>
</evidence>
<keyword evidence="15 45" id="KW-0472">Membrane</keyword>
<comment type="catalytic activity">
    <reaction evidence="27">
        <text>ITP + 2 H2O = IMP + 2 phosphate + 2 H(+)</text>
        <dbReference type="Rhea" id="RHEA:77735"/>
        <dbReference type="ChEBI" id="CHEBI:15377"/>
        <dbReference type="ChEBI" id="CHEBI:15378"/>
        <dbReference type="ChEBI" id="CHEBI:43474"/>
        <dbReference type="ChEBI" id="CHEBI:58053"/>
        <dbReference type="ChEBI" id="CHEBI:61402"/>
    </reaction>
    <physiologicalReaction direction="left-to-right" evidence="27">
        <dbReference type="Rhea" id="RHEA:77736"/>
    </physiologicalReaction>
</comment>
<dbReference type="GO" id="GO:0004050">
    <property type="term" value="F:apyrase activity"/>
    <property type="evidence" value="ECO:0007669"/>
    <property type="project" value="UniProtKB-EC"/>
</dbReference>
<comment type="catalytic activity">
    <reaction evidence="33">
        <text>ATP + H2O = ADP + phosphate + H(+)</text>
        <dbReference type="Rhea" id="RHEA:13065"/>
        <dbReference type="ChEBI" id="CHEBI:15377"/>
        <dbReference type="ChEBI" id="CHEBI:15378"/>
        <dbReference type="ChEBI" id="CHEBI:30616"/>
        <dbReference type="ChEBI" id="CHEBI:43474"/>
        <dbReference type="ChEBI" id="CHEBI:456216"/>
    </reaction>
    <physiologicalReaction direction="left-to-right" evidence="33">
        <dbReference type="Rhea" id="RHEA:13066"/>
    </physiologicalReaction>
</comment>
<evidence type="ECO:0000256" key="2">
    <source>
        <dbReference type="ARBA" id="ARBA00001946"/>
    </source>
</evidence>
<evidence type="ECO:0000256" key="32">
    <source>
        <dbReference type="ARBA" id="ARBA00048517"/>
    </source>
</evidence>
<evidence type="ECO:0000256" key="19">
    <source>
        <dbReference type="ARBA" id="ARBA00041335"/>
    </source>
</evidence>
<comment type="catalytic activity">
    <reaction evidence="38">
        <text>UTP + 2 H2O = UMP + 2 phosphate + 2 H(+)</text>
        <dbReference type="Rhea" id="RHEA:64896"/>
        <dbReference type="ChEBI" id="CHEBI:15377"/>
        <dbReference type="ChEBI" id="CHEBI:15378"/>
        <dbReference type="ChEBI" id="CHEBI:43474"/>
        <dbReference type="ChEBI" id="CHEBI:46398"/>
        <dbReference type="ChEBI" id="CHEBI:57865"/>
    </reaction>
    <physiologicalReaction direction="left-to-right" evidence="38">
        <dbReference type="Rhea" id="RHEA:64897"/>
    </physiologicalReaction>
</comment>
<feature type="binding site" evidence="44">
    <location>
        <begin position="236"/>
        <end position="240"/>
    </location>
    <ligand>
        <name>ATP</name>
        <dbReference type="ChEBI" id="CHEBI:30616"/>
    </ligand>
</feature>
<dbReference type="FunCoup" id="A0A6P8RCK7">
    <property type="interactions" value="205"/>
</dbReference>
<comment type="catalytic activity">
    <reaction evidence="25">
        <text>a ribonucleoside 5'-triphosphate + 2 H2O = a ribonucleoside 5'-phosphate + 2 phosphate + 2 H(+)</text>
        <dbReference type="Rhea" id="RHEA:36795"/>
        <dbReference type="ChEBI" id="CHEBI:15377"/>
        <dbReference type="ChEBI" id="CHEBI:15378"/>
        <dbReference type="ChEBI" id="CHEBI:43474"/>
        <dbReference type="ChEBI" id="CHEBI:58043"/>
        <dbReference type="ChEBI" id="CHEBI:61557"/>
        <dbReference type="EC" id="3.6.1.5"/>
    </reaction>
    <physiologicalReaction direction="left-to-right" evidence="25">
        <dbReference type="Rhea" id="RHEA:36796"/>
    </physiologicalReaction>
</comment>
<dbReference type="FunFam" id="3.30.420.150:FF:000002">
    <property type="entry name" value="Ectonucleoside triphosphate diphosphohydrolase 1"/>
    <property type="match status" value="1"/>
</dbReference>
<dbReference type="GO" id="GO:0045134">
    <property type="term" value="F:UDP phosphatase activity"/>
    <property type="evidence" value="ECO:0007669"/>
    <property type="project" value="TreeGrafter"/>
</dbReference>
<evidence type="ECO:0000256" key="34">
    <source>
        <dbReference type="ARBA" id="ARBA00048790"/>
    </source>
</evidence>
<evidence type="ECO:0000313" key="46">
    <source>
        <dbReference type="Proteomes" id="UP000515159"/>
    </source>
</evidence>